<reference evidence="2 3" key="1">
    <citation type="submission" date="2016-10" db="EMBL/GenBank/DDBJ databases">
        <authorList>
            <person name="de Groot N.N."/>
        </authorList>
    </citation>
    <scope>NUCLEOTIDE SEQUENCE [LARGE SCALE GENOMIC DNA]</scope>
    <source>
        <strain evidence="2 3">B25</strain>
    </source>
</reference>
<dbReference type="Gene3D" id="2.160.20.120">
    <property type="match status" value="1"/>
</dbReference>
<evidence type="ECO:0000313" key="2">
    <source>
        <dbReference type="EMBL" id="SEQ56085.1"/>
    </source>
</evidence>
<gene>
    <name evidence="2" type="ORF">SAMN04487977_1065</name>
</gene>
<protein>
    <submittedName>
        <fullName evidence="2">Putative adhesin</fullName>
    </submittedName>
</protein>
<sequence length="321" mass="35367">MKKLFTTIILASLTFGLFALPNLIKKEQFGANALENLEFELTSENITIKETYDTTSIEVEIYCNYKKYIPEVSVSGSTLYIESVRKGVSFFPDPTGLNCTVIVYVPQKKDFDEISIKISSGEINIERPLSAKNEIRLSASSGEINSEKGLFSDNIKITSSSGDIDLYNLDSDELNVTSSSGDIKLKKFTGETGEIHSTSGEIEIEDFACEYAEFKSTSGKISVKKLDCDYFDAHNSSGGIALELKTEPTASSSIECSSGNIDLYIPMRAKFSVDASCTSGTFRDKFNNNRLNPRESYKMDYNGGGAEIKLRTSSGNITLDY</sequence>
<name>A0A1H9H178_9SPIR</name>
<feature type="domain" description="DUF4097" evidence="1">
    <location>
        <begin position="35"/>
        <end position="146"/>
    </location>
</feature>
<dbReference type="OrthoDB" id="357709at2"/>
<evidence type="ECO:0000259" key="1">
    <source>
        <dbReference type="Pfam" id="PF13349"/>
    </source>
</evidence>
<accession>A0A1H9H178</accession>
<dbReference type="InterPro" id="IPR025164">
    <property type="entry name" value="Toastrack_DUF4097"/>
</dbReference>
<dbReference type="RefSeq" id="WP_074643962.1">
    <property type="nucleotide sequence ID" value="NZ_FOFU01000006.1"/>
</dbReference>
<dbReference type="Proteomes" id="UP000182360">
    <property type="component" value="Unassembled WGS sequence"/>
</dbReference>
<dbReference type="AlphaFoldDB" id="A0A1H9H178"/>
<dbReference type="PANTHER" id="PTHR34094">
    <property type="match status" value="1"/>
</dbReference>
<feature type="domain" description="DUF4097" evidence="1">
    <location>
        <begin position="153"/>
        <end position="319"/>
    </location>
</feature>
<dbReference type="Pfam" id="PF13349">
    <property type="entry name" value="DUF4097"/>
    <property type="match status" value="2"/>
</dbReference>
<dbReference type="EMBL" id="FOFU01000006">
    <property type="protein sequence ID" value="SEQ56085.1"/>
    <property type="molecule type" value="Genomic_DNA"/>
</dbReference>
<dbReference type="PANTHER" id="PTHR34094:SF1">
    <property type="entry name" value="PROTEIN FAM185A"/>
    <property type="match status" value="1"/>
</dbReference>
<keyword evidence="3" id="KW-1185">Reference proteome</keyword>
<organism evidence="2 3">
    <name type="scientific">Treponema bryantii</name>
    <dbReference type="NCBI Taxonomy" id="163"/>
    <lineage>
        <taxon>Bacteria</taxon>
        <taxon>Pseudomonadati</taxon>
        <taxon>Spirochaetota</taxon>
        <taxon>Spirochaetia</taxon>
        <taxon>Spirochaetales</taxon>
        <taxon>Treponemataceae</taxon>
        <taxon>Treponema</taxon>
    </lineage>
</organism>
<evidence type="ECO:0000313" key="3">
    <source>
        <dbReference type="Proteomes" id="UP000182360"/>
    </source>
</evidence>
<proteinExistence type="predicted"/>